<dbReference type="InterPro" id="IPR012741">
    <property type="entry name" value="Corrinoid_p"/>
</dbReference>
<keyword evidence="6" id="KW-0489">Methyltransferase</keyword>
<dbReference type="GO" id="GO:0032259">
    <property type="term" value="P:methylation"/>
    <property type="evidence" value="ECO:0007669"/>
    <property type="project" value="UniProtKB-KW"/>
</dbReference>
<keyword evidence="6" id="KW-0808">Transferase</keyword>
<feature type="domain" description="B12-binding" evidence="4">
    <location>
        <begin position="92"/>
        <end position="214"/>
    </location>
</feature>
<dbReference type="NCBIfam" id="TIGR02370">
    <property type="entry name" value="pyl_corrinoid"/>
    <property type="match status" value="1"/>
</dbReference>
<dbReference type="Proteomes" id="UP001524944">
    <property type="component" value="Unassembled WGS sequence"/>
</dbReference>
<sequence length="214" mass="22837">MSDKIFEDLKNAVIDLNPDAAIVAAKAAMAANINPVDGIDKGLSEGMSVIVERFDEGELFMPQILIAAQAFQNACEILQSGISKEDIAKMSNGKVLFFSVAGDIHDIGKNIVKTMLMANNFEVKDLGRDVGSDTVIDVAIEWGADVVAGSALMTTTMPAQRDVINGLIERGVRDKFKVMFGGAPVTEAWCKEIGADAYGDNAADAVRIAKELVK</sequence>
<dbReference type="PANTHER" id="PTHR45833:SF1">
    <property type="entry name" value="METHIONINE SYNTHASE"/>
    <property type="match status" value="1"/>
</dbReference>
<dbReference type="SUPFAM" id="SSF52242">
    <property type="entry name" value="Cobalamin (vitamin B12)-binding domain"/>
    <property type="match status" value="1"/>
</dbReference>
<dbReference type="InterPro" id="IPR036594">
    <property type="entry name" value="Meth_synthase_dom"/>
</dbReference>
<dbReference type="Gene3D" id="1.10.1240.10">
    <property type="entry name" value="Methionine synthase domain"/>
    <property type="match status" value="1"/>
</dbReference>
<dbReference type="SMART" id="SM01018">
    <property type="entry name" value="B12-binding_2"/>
    <property type="match status" value="1"/>
</dbReference>
<dbReference type="EMBL" id="JANPWE010000002">
    <property type="protein sequence ID" value="MCR6545132.1"/>
    <property type="molecule type" value="Genomic_DNA"/>
</dbReference>
<dbReference type="Pfam" id="PF02310">
    <property type="entry name" value="B12-binding"/>
    <property type="match status" value="1"/>
</dbReference>
<feature type="domain" description="B12-binding N-terminal" evidence="5">
    <location>
        <begin position="1"/>
        <end position="90"/>
    </location>
</feature>
<comment type="similarity">
    <text evidence="1">Belongs to the methylamine corrinoid protein family.</text>
</comment>
<dbReference type="InterPro" id="IPR050554">
    <property type="entry name" value="Met_Synthase/Corrinoid"/>
</dbReference>
<dbReference type="Pfam" id="PF02607">
    <property type="entry name" value="B12-binding_2"/>
    <property type="match status" value="1"/>
</dbReference>
<gene>
    <name evidence="6" type="ORF">NVS47_06315</name>
</gene>
<dbReference type="InterPro" id="IPR006158">
    <property type="entry name" value="Cobalamin-bd"/>
</dbReference>
<evidence type="ECO:0000313" key="6">
    <source>
        <dbReference type="EMBL" id="MCR6545132.1"/>
    </source>
</evidence>
<comment type="caution">
    <text evidence="6">The sequence shown here is derived from an EMBL/GenBank/DDBJ whole genome shotgun (WGS) entry which is preliminary data.</text>
</comment>
<protein>
    <submittedName>
        <fullName evidence="6">Methyltransferase cognate corrinoid protein</fullName>
    </submittedName>
</protein>
<accession>A0ABT1Y2P2</accession>
<keyword evidence="7" id="KW-1185">Reference proteome</keyword>
<dbReference type="SUPFAM" id="SSF47644">
    <property type="entry name" value="Methionine synthase domain"/>
    <property type="match status" value="1"/>
</dbReference>
<keyword evidence="2" id="KW-0479">Metal-binding</keyword>
<dbReference type="GO" id="GO:0008168">
    <property type="term" value="F:methyltransferase activity"/>
    <property type="evidence" value="ECO:0007669"/>
    <property type="project" value="UniProtKB-KW"/>
</dbReference>
<dbReference type="InterPro" id="IPR036724">
    <property type="entry name" value="Cobalamin-bd_sf"/>
</dbReference>
<dbReference type="Gene3D" id="3.40.50.280">
    <property type="entry name" value="Cobalamin-binding domain"/>
    <property type="match status" value="1"/>
</dbReference>
<evidence type="ECO:0000259" key="4">
    <source>
        <dbReference type="PROSITE" id="PS51332"/>
    </source>
</evidence>
<dbReference type="PANTHER" id="PTHR45833">
    <property type="entry name" value="METHIONINE SYNTHASE"/>
    <property type="match status" value="1"/>
</dbReference>
<evidence type="ECO:0000256" key="1">
    <source>
        <dbReference type="ARBA" id="ARBA00010854"/>
    </source>
</evidence>
<evidence type="ECO:0000256" key="3">
    <source>
        <dbReference type="ARBA" id="ARBA00023285"/>
    </source>
</evidence>
<evidence type="ECO:0000313" key="7">
    <source>
        <dbReference type="Proteomes" id="UP001524944"/>
    </source>
</evidence>
<dbReference type="RefSeq" id="WP_089610012.1">
    <property type="nucleotide sequence ID" value="NZ_CP022121.1"/>
</dbReference>
<organism evidence="6 7">
    <name type="scientific">Dehalobacterium formicoaceticum</name>
    <dbReference type="NCBI Taxonomy" id="51515"/>
    <lineage>
        <taxon>Bacteria</taxon>
        <taxon>Bacillati</taxon>
        <taxon>Bacillota</taxon>
        <taxon>Clostridia</taxon>
        <taxon>Eubacteriales</taxon>
        <taxon>Peptococcaceae</taxon>
        <taxon>Dehalobacterium</taxon>
    </lineage>
</organism>
<keyword evidence="3" id="KW-0170">Cobalt</keyword>
<reference evidence="6 7" key="1">
    <citation type="submission" date="2022-08" db="EMBL/GenBank/DDBJ databases">
        <title>Proteogenomics of the novel Dehalobacterium formicoaceticum strain EZ94 highlights a key role of methyltransferases during anaerobic dichloromethane degradation.</title>
        <authorList>
            <person name="Wasmund K."/>
        </authorList>
    </citation>
    <scope>NUCLEOTIDE SEQUENCE [LARGE SCALE GENOMIC DNA]</scope>
    <source>
        <strain evidence="6 7">EZ94</strain>
    </source>
</reference>
<dbReference type="PROSITE" id="PS51332">
    <property type="entry name" value="B12_BINDING"/>
    <property type="match status" value="1"/>
</dbReference>
<evidence type="ECO:0000259" key="5">
    <source>
        <dbReference type="PROSITE" id="PS51337"/>
    </source>
</evidence>
<name>A0ABT1Y2P2_9FIRM</name>
<dbReference type="InterPro" id="IPR003759">
    <property type="entry name" value="Cbl-bd_cap"/>
</dbReference>
<proteinExistence type="inferred from homology"/>
<dbReference type="PROSITE" id="PS51337">
    <property type="entry name" value="B12_BINDING_NTER"/>
    <property type="match status" value="1"/>
</dbReference>
<evidence type="ECO:0000256" key="2">
    <source>
        <dbReference type="ARBA" id="ARBA00022723"/>
    </source>
</evidence>